<dbReference type="Proteomes" id="UP001054821">
    <property type="component" value="Chromosome 1"/>
</dbReference>
<reference evidence="1 2" key="1">
    <citation type="journal article" date="2022" name="G3 (Bethesda)">
        <title>Whole-genome sequence and methylome profiling of the almond [Prunus dulcis (Mill.) D.A. Webb] cultivar 'Nonpareil'.</title>
        <authorList>
            <person name="D'Amico-Willman K.M."/>
            <person name="Ouma W.Z."/>
            <person name="Meulia T."/>
            <person name="Sideli G.M."/>
            <person name="Gradziel T.M."/>
            <person name="Fresnedo-Ramirez J."/>
        </authorList>
    </citation>
    <scope>NUCLEOTIDE SEQUENCE [LARGE SCALE GENOMIC DNA]</scope>
    <source>
        <strain evidence="1">Clone GOH B32 T37-40</strain>
    </source>
</reference>
<sequence>MFFFKHLSQHGTTGFDYHVKGTSKFLYLCIFSRIIRAGRGYIASLSLKYLLNTGLHYGVSTWSMRNYESTQYVDPGLKTPALLGDVTCCADINNCVSNIVHARNVYVVKATVSCFKRR</sequence>
<evidence type="ECO:0000313" key="2">
    <source>
        <dbReference type="Proteomes" id="UP001054821"/>
    </source>
</evidence>
<organism evidence="1 2">
    <name type="scientific">Prunus dulcis</name>
    <name type="common">Almond</name>
    <name type="synonym">Amygdalus dulcis</name>
    <dbReference type="NCBI Taxonomy" id="3755"/>
    <lineage>
        <taxon>Eukaryota</taxon>
        <taxon>Viridiplantae</taxon>
        <taxon>Streptophyta</taxon>
        <taxon>Embryophyta</taxon>
        <taxon>Tracheophyta</taxon>
        <taxon>Spermatophyta</taxon>
        <taxon>Magnoliopsida</taxon>
        <taxon>eudicotyledons</taxon>
        <taxon>Gunneridae</taxon>
        <taxon>Pentapetalae</taxon>
        <taxon>rosids</taxon>
        <taxon>fabids</taxon>
        <taxon>Rosales</taxon>
        <taxon>Rosaceae</taxon>
        <taxon>Amygdaloideae</taxon>
        <taxon>Amygdaleae</taxon>
        <taxon>Prunus</taxon>
    </lineage>
</organism>
<keyword evidence="2" id="KW-1185">Reference proteome</keyword>
<dbReference type="EMBL" id="JAJFAZ020000001">
    <property type="protein sequence ID" value="KAI5348556.1"/>
    <property type="molecule type" value="Genomic_DNA"/>
</dbReference>
<gene>
    <name evidence="1" type="ORF">L3X38_001443</name>
</gene>
<accession>A0AAD4WUF4</accession>
<dbReference type="AlphaFoldDB" id="A0AAD4WUF4"/>
<evidence type="ECO:0000313" key="1">
    <source>
        <dbReference type="EMBL" id="KAI5348556.1"/>
    </source>
</evidence>
<proteinExistence type="predicted"/>
<comment type="caution">
    <text evidence="1">The sequence shown here is derived from an EMBL/GenBank/DDBJ whole genome shotgun (WGS) entry which is preliminary data.</text>
</comment>
<protein>
    <submittedName>
        <fullName evidence="1">Uncharacterized protein</fullName>
    </submittedName>
</protein>
<name>A0AAD4WUF4_PRUDU</name>